<dbReference type="Gene3D" id="1.10.150.50">
    <property type="entry name" value="Transcription Factor, Ets-1"/>
    <property type="match status" value="1"/>
</dbReference>
<accession>A0A7S4BEX1</accession>
<evidence type="ECO:0000256" key="1">
    <source>
        <dbReference type="SAM" id="MobiDB-lite"/>
    </source>
</evidence>
<evidence type="ECO:0000313" key="3">
    <source>
        <dbReference type="EMBL" id="CAE0762895.1"/>
    </source>
</evidence>
<feature type="compositionally biased region" description="Basic and acidic residues" evidence="1">
    <location>
        <begin position="168"/>
        <end position="180"/>
    </location>
</feature>
<name>A0A7S4BEX1_CHRCT</name>
<gene>
    <name evidence="3" type="ORF">PCAR00345_LOCUS15507</name>
</gene>
<dbReference type="SUPFAM" id="SSF47769">
    <property type="entry name" value="SAM/Pointed domain"/>
    <property type="match status" value="1"/>
</dbReference>
<evidence type="ECO:0000259" key="2">
    <source>
        <dbReference type="SMART" id="SM00454"/>
    </source>
</evidence>
<feature type="compositionally biased region" description="Low complexity" evidence="1">
    <location>
        <begin position="206"/>
        <end position="225"/>
    </location>
</feature>
<organism evidence="3">
    <name type="scientific">Chrysotila carterae</name>
    <name type="common">Marine alga</name>
    <name type="synonym">Syracosphaera carterae</name>
    <dbReference type="NCBI Taxonomy" id="13221"/>
    <lineage>
        <taxon>Eukaryota</taxon>
        <taxon>Haptista</taxon>
        <taxon>Haptophyta</taxon>
        <taxon>Prymnesiophyceae</taxon>
        <taxon>Isochrysidales</taxon>
        <taxon>Isochrysidaceae</taxon>
        <taxon>Chrysotila</taxon>
    </lineage>
</organism>
<dbReference type="EMBL" id="HBIZ01024503">
    <property type="protein sequence ID" value="CAE0762895.1"/>
    <property type="molecule type" value="Transcribed_RNA"/>
</dbReference>
<dbReference type="SMART" id="SM00454">
    <property type="entry name" value="SAM"/>
    <property type="match status" value="1"/>
</dbReference>
<sequence>MGSAPASAPLGANGHACGACHDLAHGAYVASAHAAATPPGGLAMPNSFDRFSAASADAGADAAGKVAAAIAAESAARSAHEASLNALSAAALSQSDSDAALHLARQRASDARAALERAKLQCAAAEDHERQAEMAAEEAKASHRALEAALAEAAQKLEACAAEVESARAAEEREAQKRQQQESQRQQEQQQAEAQQQAQWHCSSLAKAAPPARAHAASLESSLSPAPPCASLLGGGGAPLPAVDGHAELSRLLSSLSLERLMPMLQANDIDSVSSLRLLTDADYKEMGVSIGVRRKLLDALRACASSQPPTQPTGAATSPAAGMAACVAPTLRPKPGICSGGASAAPSAASAFSFIGGGASSGLLSAAHTAEGATAGGTGADGLFAGMGILDSGIGKLAGSTPAHSSFGHATGAQPAAAGPLSGGGCSCGPTTGPASCLHSMGSPVCAYGSCGASPGLLGFQGCMPPSSAPMSAGVSRSVALDADAFCCASQAPAQPSAANTDAASRTGSAFSFLS</sequence>
<feature type="compositionally biased region" description="Low complexity" evidence="1">
    <location>
        <begin position="181"/>
        <end position="199"/>
    </location>
</feature>
<reference evidence="3" key="1">
    <citation type="submission" date="2021-01" db="EMBL/GenBank/DDBJ databases">
        <authorList>
            <person name="Corre E."/>
            <person name="Pelletier E."/>
            <person name="Niang G."/>
            <person name="Scheremetjew M."/>
            <person name="Finn R."/>
            <person name="Kale V."/>
            <person name="Holt S."/>
            <person name="Cochrane G."/>
            <person name="Meng A."/>
            <person name="Brown T."/>
            <person name="Cohen L."/>
        </authorList>
    </citation>
    <scope>NUCLEOTIDE SEQUENCE</scope>
    <source>
        <strain evidence="3">CCMP645</strain>
    </source>
</reference>
<dbReference type="InterPro" id="IPR001660">
    <property type="entry name" value="SAM"/>
</dbReference>
<feature type="region of interest" description="Disordered" evidence="1">
    <location>
        <begin position="168"/>
        <end position="225"/>
    </location>
</feature>
<dbReference type="InterPro" id="IPR013761">
    <property type="entry name" value="SAM/pointed_sf"/>
</dbReference>
<dbReference type="AlphaFoldDB" id="A0A7S4BEX1"/>
<proteinExistence type="predicted"/>
<protein>
    <recommendedName>
        <fullName evidence="2">SAM domain-containing protein</fullName>
    </recommendedName>
</protein>
<feature type="domain" description="SAM" evidence="2">
    <location>
        <begin position="241"/>
        <end position="307"/>
    </location>
</feature>